<dbReference type="PANTHER" id="PTHR40690:SF1">
    <property type="entry name" value="DUF1611 DOMAIN-CONTAINING PROTEIN"/>
    <property type="match status" value="1"/>
</dbReference>
<evidence type="ECO:0000313" key="4">
    <source>
        <dbReference type="Proteomes" id="UP001430065"/>
    </source>
</evidence>
<dbReference type="Pfam" id="PF17396">
    <property type="entry name" value="DUF1611_N"/>
    <property type="match status" value="1"/>
</dbReference>
<dbReference type="EMBL" id="JADIKC010000008">
    <property type="protein sequence ID" value="MBM7123038.1"/>
    <property type="molecule type" value="Genomic_DNA"/>
</dbReference>
<dbReference type="InterPro" id="IPR035086">
    <property type="entry name" value="DgcN-like_C"/>
</dbReference>
<dbReference type="Proteomes" id="UP001430065">
    <property type="component" value="Unassembled WGS sequence"/>
</dbReference>
<dbReference type="PIRSF" id="PIRSF026760">
    <property type="entry name" value="UCP026760"/>
    <property type="match status" value="1"/>
</dbReference>
<dbReference type="Gene3D" id="3.40.50.300">
    <property type="entry name" value="P-loop containing nucleotide triphosphate hydrolases"/>
    <property type="match status" value="1"/>
</dbReference>
<dbReference type="PANTHER" id="PTHR40690">
    <property type="entry name" value="GLL3100 PROTEIN"/>
    <property type="match status" value="1"/>
</dbReference>
<sequence length="347" mass="36313">MSEQGEETAGARANPPYLLYLGSATDELSIKTARGLAHWRPAQCLGQHRRPDCTVSLGLPDLAIAQGRASGAHSMVIGAANAGGVMDAQTIADAIAALDAGLHVVSGLHQRLRDQPEIVAAARRNGLTLFDARAPQPGIAVGTGKPRLGRRLLTVGTDCSVGKMYTALALEQSLRRRGRPADFRATGQTGILIAGSGIPIDAVVADFVSGAAEAISPARDDDGWDLIEGQGSLFHPSFAGVSLGLLHGSQPDALVLCHEPPRRHMRGLPDYPMPDLVACMEANLAAARLTNPTVKPVGIALNTSRMQAHEAAATCERIGAWFGLPCQDPVSMGVESITDHLLACFPA</sequence>
<dbReference type="RefSeq" id="WP_204637489.1">
    <property type="nucleotide sequence ID" value="NZ_JADIKC010000008.1"/>
</dbReference>
<dbReference type="InterPro" id="IPR027417">
    <property type="entry name" value="P-loop_NTPase"/>
</dbReference>
<evidence type="ECO:0000313" key="3">
    <source>
        <dbReference type="EMBL" id="MBM7123038.1"/>
    </source>
</evidence>
<evidence type="ECO:0000259" key="2">
    <source>
        <dbReference type="Pfam" id="PF17396"/>
    </source>
</evidence>
<dbReference type="NCBIfam" id="NF041892">
    <property type="entry name" value="DgcN"/>
    <property type="match status" value="1"/>
</dbReference>
<name>A0ABS2JY73_9GAMM</name>
<proteinExistence type="predicted"/>
<dbReference type="Gene3D" id="3.40.50.720">
    <property type="entry name" value="NAD(P)-binding Rossmann-like Domain"/>
    <property type="match status" value="1"/>
</dbReference>
<reference evidence="3 4" key="1">
    <citation type="submission" date="2020-10" db="EMBL/GenBank/DDBJ databases">
        <title>Phylogeny of dyella-like bacteria.</title>
        <authorList>
            <person name="Fu J."/>
        </authorList>
    </citation>
    <scope>NUCLEOTIDE SEQUENCE [LARGE SCALE GENOMIC DNA]</scope>
    <source>
        <strain evidence="3 4">THG-B117</strain>
    </source>
</reference>
<dbReference type="InterPro" id="IPR035402">
    <property type="entry name" value="DgcN-like_N"/>
</dbReference>
<keyword evidence="4" id="KW-1185">Reference proteome</keyword>
<organism evidence="3 4">
    <name type="scientific">Dyella kyungheensis</name>
    <dbReference type="NCBI Taxonomy" id="1242174"/>
    <lineage>
        <taxon>Bacteria</taxon>
        <taxon>Pseudomonadati</taxon>
        <taxon>Pseudomonadota</taxon>
        <taxon>Gammaproteobacteria</taxon>
        <taxon>Lysobacterales</taxon>
        <taxon>Rhodanobacteraceae</taxon>
        <taxon>Dyella</taxon>
    </lineage>
</organism>
<gene>
    <name evidence="3" type="ORF">ISP20_17865</name>
</gene>
<dbReference type="InterPro" id="IPR011669">
    <property type="entry name" value="DgcN-like"/>
</dbReference>
<dbReference type="SUPFAM" id="SSF52540">
    <property type="entry name" value="P-loop containing nucleoside triphosphate hydrolases"/>
    <property type="match status" value="1"/>
</dbReference>
<comment type="caution">
    <text evidence="3">The sequence shown here is derived from an EMBL/GenBank/DDBJ whole genome shotgun (WGS) entry which is preliminary data.</text>
</comment>
<evidence type="ECO:0000259" key="1">
    <source>
        <dbReference type="Pfam" id="PF07755"/>
    </source>
</evidence>
<feature type="domain" description="D-glutamate N-acetyltransferase-like C-terminal" evidence="1">
    <location>
        <begin position="141"/>
        <end position="337"/>
    </location>
</feature>
<feature type="domain" description="D-glutamate N-acetyltransferase-like N-terminal" evidence="2">
    <location>
        <begin position="57"/>
        <end position="135"/>
    </location>
</feature>
<accession>A0ABS2JY73</accession>
<dbReference type="Pfam" id="PF07755">
    <property type="entry name" value="DUF1611"/>
    <property type="match status" value="1"/>
</dbReference>
<protein>
    <submittedName>
        <fullName evidence="3">DUF1611 domain-containing protein</fullName>
    </submittedName>
</protein>